<dbReference type="PANTHER" id="PTHR24276:SF98">
    <property type="entry name" value="FI18310P1-RELATED"/>
    <property type="match status" value="1"/>
</dbReference>
<dbReference type="CDD" id="cd00190">
    <property type="entry name" value="Tryp_SPc"/>
    <property type="match status" value="1"/>
</dbReference>
<proteinExistence type="predicted"/>
<dbReference type="Proteomes" id="UP001597097">
    <property type="component" value="Unassembled WGS sequence"/>
</dbReference>
<evidence type="ECO:0000313" key="3">
    <source>
        <dbReference type="EMBL" id="MFD1547992.1"/>
    </source>
</evidence>
<evidence type="ECO:0000259" key="2">
    <source>
        <dbReference type="PROSITE" id="PS50240"/>
    </source>
</evidence>
<evidence type="ECO:0000256" key="1">
    <source>
        <dbReference type="ARBA" id="ARBA00023157"/>
    </source>
</evidence>
<keyword evidence="1" id="KW-1015">Disulfide bond</keyword>
<name>A0ABW4GYY5_9ACTN</name>
<dbReference type="PROSITE" id="PS51318">
    <property type="entry name" value="TAT"/>
    <property type="match status" value="1"/>
</dbReference>
<dbReference type="InterPro" id="IPR018114">
    <property type="entry name" value="TRYPSIN_HIS"/>
</dbReference>
<protein>
    <submittedName>
        <fullName evidence="3">S1 family peptidase</fullName>
    </submittedName>
</protein>
<dbReference type="InterPro" id="IPR050430">
    <property type="entry name" value="Peptidase_S1"/>
</dbReference>
<evidence type="ECO:0000313" key="4">
    <source>
        <dbReference type="Proteomes" id="UP001597097"/>
    </source>
</evidence>
<dbReference type="PANTHER" id="PTHR24276">
    <property type="entry name" value="POLYSERASE-RELATED"/>
    <property type="match status" value="1"/>
</dbReference>
<dbReference type="SMART" id="SM00020">
    <property type="entry name" value="Tryp_SPc"/>
    <property type="match status" value="1"/>
</dbReference>
<sequence>MSERHGLTSIFKKRGGRARGLTLAGVVGGAAVLATAMAPPASAIIGGRDATANYSFTVTLRDGKGVHYCGGTLVAPQWVVTAGHCSHVPVGQVSAKVGGTDIEKGGSVRRVTKIVRHPDYTADPDDLRHDIALLKLDRPVREAPIRIAASSSAPRTQVRLLGWGMTCEDGNECPEPPVTLQELDSEIVPDNRCTGIDAAGDICSEHPTKKAQSCMLDSGGPMVRKTRASWELVGVTSRDGDEKTNPNCVGPGVWTDAAAYKDWIRRTVGIGAQ</sequence>
<organism evidence="3 4">
    <name type="scientific">Nonomuraea guangzhouensis</name>
    <dbReference type="NCBI Taxonomy" id="1291555"/>
    <lineage>
        <taxon>Bacteria</taxon>
        <taxon>Bacillati</taxon>
        <taxon>Actinomycetota</taxon>
        <taxon>Actinomycetes</taxon>
        <taxon>Streptosporangiales</taxon>
        <taxon>Streptosporangiaceae</taxon>
        <taxon>Nonomuraea</taxon>
    </lineage>
</organism>
<keyword evidence="4" id="KW-1185">Reference proteome</keyword>
<feature type="domain" description="Peptidase S1" evidence="2">
    <location>
        <begin position="44"/>
        <end position="269"/>
    </location>
</feature>
<dbReference type="PROSITE" id="PS50240">
    <property type="entry name" value="TRYPSIN_DOM"/>
    <property type="match status" value="1"/>
</dbReference>
<gene>
    <name evidence="3" type="ORF">ACFSJ0_63955</name>
</gene>
<dbReference type="InterPro" id="IPR006311">
    <property type="entry name" value="TAT_signal"/>
</dbReference>
<reference evidence="4" key="1">
    <citation type="journal article" date="2019" name="Int. J. Syst. Evol. Microbiol.">
        <title>The Global Catalogue of Microorganisms (GCM) 10K type strain sequencing project: providing services to taxonomists for standard genome sequencing and annotation.</title>
        <authorList>
            <consortium name="The Broad Institute Genomics Platform"/>
            <consortium name="The Broad Institute Genome Sequencing Center for Infectious Disease"/>
            <person name="Wu L."/>
            <person name="Ma J."/>
        </authorList>
    </citation>
    <scope>NUCLEOTIDE SEQUENCE [LARGE SCALE GENOMIC DNA]</scope>
    <source>
        <strain evidence="4">CGMCC 1.15399</strain>
    </source>
</reference>
<dbReference type="Pfam" id="PF00089">
    <property type="entry name" value="Trypsin"/>
    <property type="match status" value="1"/>
</dbReference>
<dbReference type="RefSeq" id="WP_219539768.1">
    <property type="nucleotide sequence ID" value="NZ_JAHKRM010000074.1"/>
</dbReference>
<dbReference type="PROSITE" id="PS00134">
    <property type="entry name" value="TRYPSIN_HIS"/>
    <property type="match status" value="1"/>
</dbReference>
<comment type="caution">
    <text evidence="3">The sequence shown here is derived from an EMBL/GenBank/DDBJ whole genome shotgun (WGS) entry which is preliminary data.</text>
</comment>
<accession>A0ABW4GYY5</accession>
<dbReference type="EMBL" id="JBHUCM010000089">
    <property type="protein sequence ID" value="MFD1547992.1"/>
    <property type="molecule type" value="Genomic_DNA"/>
</dbReference>
<dbReference type="InterPro" id="IPR001254">
    <property type="entry name" value="Trypsin_dom"/>
</dbReference>